<dbReference type="Proteomes" id="UP000501253">
    <property type="component" value="Chromosome"/>
</dbReference>
<dbReference type="PROSITE" id="PS51918">
    <property type="entry name" value="RADICAL_SAM"/>
    <property type="match status" value="1"/>
</dbReference>
<name>A0A6H1WR22_9BACT</name>
<feature type="domain" description="Radical SAM core" evidence="7">
    <location>
        <begin position="6"/>
        <end position="242"/>
    </location>
</feature>
<dbReference type="GO" id="GO:0003824">
    <property type="term" value="F:catalytic activity"/>
    <property type="evidence" value="ECO:0007669"/>
    <property type="project" value="InterPro"/>
</dbReference>
<evidence type="ECO:0000256" key="1">
    <source>
        <dbReference type="ARBA" id="ARBA00001966"/>
    </source>
</evidence>
<dbReference type="PANTHER" id="PTHR43787:SF11">
    <property type="entry name" value="UPF0026 PROTEIN SLR1464"/>
    <property type="match status" value="1"/>
</dbReference>
<evidence type="ECO:0000256" key="2">
    <source>
        <dbReference type="ARBA" id="ARBA00022485"/>
    </source>
</evidence>
<dbReference type="KEGG" id="tmai:FVE67_01930"/>
<dbReference type="InterPro" id="IPR007197">
    <property type="entry name" value="rSAM"/>
</dbReference>
<keyword evidence="2" id="KW-0004">4Fe-4S</keyword>
<evidence type="ECO:0000259" key="7">
    <source>
        <dbReference type="PROSITE" id="PS51918"/>
    </source>
</evidence>
<keyword evidence="9" id="KW-1185">Reference proteome</keyword>
<dbReference type="GO" id="GO:0051539">
    <property type="term" value="F:4 iron, 4 sulfur cluster binding"/>
    <property type="evidence" value="ECO:0007669"/>
    <property type="project" value="UniProtKB-KW"/>
</dbReference>
<dbReference type="InterPro" id="IPR040084">
    <property type="entry name" value="GTPase_Obg"/>
</dbReference>
<dbReference type="RefSeq" id="WP_168718994.1">
    <property type="nucleotide sequence ID" value="NZ_CP042909.1"/>
</dbReference>
<accession>A0A6H1WR22</accession>
<keyword evidence="6" id="KW-0411">Iron-sulfur</keyword>
<dbReference type="GO" id="GO:0046872">
    <property type="term" value="F:metal ion binding"/>
    <property type="evidence" value="ECO:0007669"/>
    <property type="project" value="UniProtKB-KW"/>
</dbReference>
<evidence type="ECO:0000313" key="9">
    <source>
        <dbReference type="Proteomes" id="UP000501253"/>
    </source>
</evidence>
<evidence type="ECO:0000256" key="4">
    <source>
        <dbReference type="ARBA" id="ARBA00022723"/>
    </source>
</evidence>
<evidence type="ECO:0000313" key="8">
    <source>
        <dbReference type="EMBL" id="QJA05631.1"/>
    </source>
</evidence>
<organism evidence="8 9">
    <name type="scientific">Thermosulfurimonas marina</name>
    <dbReference type="NCBI Taxonomy" id="2047767"/>
    <lineage>
        <taxon>Bacteria</taxon>
        <taxon>Pseudomonadati</taxon>
        <taxon>Thermodesulfobacteriota</taxon>
        <taxon>Thermodesulfobacteria</taxon>
        <taxon>Thermodesulfobacteriales</taxon>
        <taxon>Thermodesulfobacteriaceae</taxon>
        <taxon>Thermosulfurimonas</taxon>
    </lineage>
</organism>
<evidence type="ECO:0000256" key="3">
    <source>
        <dbReference type="ARBA" id="ARBA00022691"/>
    </source>
</evidence>
<comment type="cofactor">
    <cofactor evidence="1">
        <name>[4Fe-4S] cluster</name>
        <dbReference type="ChEBI" id="CHEBI:49883"/>
    </cofactor>
</comment>
<protein>
    <submittedName>
        <fullName evidence="8">Radical SAM protein</fullName>
    </submittedName>
</protein>
<dbReference type="CDD" id="cd01335">
    <property type="entry name" value="Radical_SAM"/>
    <property type="match status" value="1"/>
</dbReference>
<proteinExistence type="predicted"/>
<dbReference type="Pfam" id="PF04055">
    <property type="entry name" value="Radical_SAM"/>
    <property type="match status" value="1"/>
</dbReference>
<dbReference type="InterPro" id="IPR058240">
    <property type="entry name" value="rSAM_sf"/>
</dbReference>
<dbReference type="Gene3D" id="3.20.20.70">
    <property type="entry name" value="Aldolase class I"/>
    <property type="match status" value="1"/>
</dbReference>
<dbReference type="PANTHER" id="PTHR43787">
    <property type="entry name" value="FEMO COFACTOR BIOSYNTHESIS PROTEIN NIFB-RELATED"/>
    <property type="match status" value="1"/>
</dbReference>
<evidence type="ECO:0000256" key="5">
    <source>
        <dbReference type="ARBA" id="ARBA00023004"/>
    </source>
</evidence>
<evidence type="ECO:0000256" key="6">
    <source>
        <dbReference type="ARBA" id="ARBA00023014"/>
    </source>
</evidence>
<keyword evidence="5" id="KW-0408">Iron</keyword>
<dbReference type="EMBL" id="CP042909">
    <property type="protein sequence ID" value="QJA05631.1"/>
    <property type="molecule type" value="Genomic_DNA"/>
</dbReference>
<dbReference type="InterPro" id="IPR013785">
    <property type="entry name" value="Aldolase_TIM"/>
</dbReference>
<keyword evidence="3" id="KW-0949">S-adenosyl-L-methionine</keyword>
<dbReference type="SFLD" id="SFLDS00029">
    <property type="entry name" value="Radical_SAM"/>
    <property type="match status" value="1"/>
</dbReference>
<reference evidence="8 9" key="1">
    <citation type="submission" date="2019-08" db="EMBL/GenBank/DDBJ databases">
        <title>Complete genome sequence of Thermosulfurimonas marina SU872T, an anaerobic thermophilic chemolithoautotrophic bacterium isolated from a shallow marine hydrothermal vent.</title>
        <authorList>
            <person name="Allioux M."/>
            <person name="Jebbar M."/>
            <person name="Slobodkina G."/>
            <person name="Slobodkin A."/>
            <person name="Moalic Y."/>
            <person name="Frolova A."/>
            <person name="Shao Z."/>
            <person name="Alain K."/>
        </authorList>
    </citation>
    <scope>NUCLEOTIDE SEQUENCE [LARGE SCALE GENOMIC DNA]</scope>
    <source>
        <strain evidence="8 9">SU872</strain>
    </source>
</reference>
<keyword evidence="4" id="KW-0479">Metal-binding</keyword>
<dbReference type="AlphaFoldDB" id="A0A6H1WR22"/>
<dbReference type="SFLD" id="SFLDG01083">
    <property type="entry name" value="Uncharacterised_Radical_SAM_Su"/>
    <property type="match status" value="1"/>
</dbReference>
<gene>
    <name evidence="8" type="ORF">FVE67_01930</name>
</gene>
<sequence length="307" mass="33770">MPVFGPVYSRRLGLSLGVDLVPPKICSMDCVYCEVGRTTRLTLERKPYVPLEVIEEALRRALSERECQVVTLTGSGEPTLNSLFAEAVALVRRLWKGPIAVLTNSTLLSSPEVFEALSEVDYVLASLDAARIESFRRVNRPAPGLSPESIVEDLARLRKAMRGELWLETLFVRGLNDSSEDLAALKEALSRVRPHRVQLNTVARPPAESWAAPLSYAELAALAWELGGEVLVSPPRRRAPGEPPSPEELVEYLRRRPAPAEELSAALGGPPEALSGLLEDLVKKGALRRREFQGQTFYEAPSARKGN</sequence>
<dbReference type="SUPFAM" id="SSF102114">
    <property type="entry name" value="Radical SAM enzymes"/>
    <property type="match status" value="1"/>
</dbReference>